<dbReference type="InterPro" id="IPR015495">
    <property type="entry name" value="Myb_TF_plants"/>
</dbReference>
<feature type="domain" description="Myb-like" evidence="8">
    <location>
        <begin position="66"/>
        <end position="116"/>
    </location>
</feature>
<evidence type="ECO:0000313" key="11">
    <source>
        <dbReference type="Proteomes" id="UP000235145"/>
    </source>
</evidence>
<evidence type="ECO:0000256" key="2">
    <source>
        <dbReference type="ARBA" id="ARBA00022737"/>
    </source>
</evidence>
<keyword evidence="4" id="KW-0238">DNA-binding</keyword>
<evidence type="ECO:0000256" key="1">
    <source>
        <dbReference type="ARBA" id="ARBA00004123"/>
    </source>
</evidence>
<sequence length="264" mass="30350">MVRNKMRPYSNTGPELRKGAWTVQEDTLLKNHIDKHGEGKWHLIPLKAGLNRCRKSCRLRWLNYLRPNIKRGDFAQDEVDLILRLHKLLGNRWALIAGRIPGRTANDVKNYWNTHQRSCSKQRKKLPKDDELLQKSKVPIIKPQPRTFSKTLNLGNNPHIKAREGGNLKSCNDDIKNNFNLSSGLNLPSNVLDDNINKYIDDLFDDHEIFVTQTNLSSGLNLSFCGSLEKGETLNVVDQDDDEISFFDFPMDDITMELINSDQL</sequence>
<accession>A0A9R1VPL4</accession>
<name>A0A9R1VPL4_LACSA</name>
<feature type="domain" description="HTH myb-type" evidence="9">
    <location>
        <begin position="13"/>
        <end position="69"/>
    </location>
</feature>
<evidence type="ECO:0000256" key="6">
    <source>
        <dbReference type="ARBA" id="ARBA00023163"/>
    </source>
</evidence>
<evidence type="ECO:0000256" key="5">
    <source>
        <dbReference type="ARBA" id="ARBA00023159"/>
    </source>
</evidence>
<feature type="domain" description="HTH myb-type" evidence="9">
    <location>
        <begin position="70"/>
        <end position="120"/>
    </location>
</feature>
<dbReference type="PANTHER" id="PTHR47999">
    <property type="entry name" value="TRANSCRIPTION FACTOR MYB8-RELATED-RELATED"/>
    <property type="match status" value="1"/>
</dbReference>
<proteinExistence type="predicted"/>
<evidence type="ECO:0000256" key="7">
    <source>
        <dbReference type="ARBA" id="ARBA00023242"/>
    </source>
</evidence>
<dbReference type="GO" id="GO:0006355">
    <property type="term" value="P:regulation of DNA-templated transcription"/>
    <property type="evidence" value="ECO:0000318"/>
    <property type="project" value="GO_Central"/>
</dbReference>
<gene>
    <name evidence="10" type="ORF">LSAT_V11C400213620</name>
</gene>
<evidence type="ECO:0000259" key="8">
    <source>
        <dbReference type="PROSITE" id="PS50090"/>
    </source>
</evidence>
<dbReference type="InterPro" id="IPR017930">
    <property type="entry name" value="Myb_dom"/>
</dbReference>
<dbReference type="InterPro" id="IPR001005">
    <property type="entry name" value="SANT/Myb"/>
</dbReference>
<dbReference type="FunFam" id="1.10.10.60:FF:000218">
    <property type="entry name" value="Myb transcription factor"/>
    <property type="match status" value="1"/>
</dbReference>
<protein>
    <submittedName>
        <fullName evidence="10">Uncharacterized protein</fullName>
    </submittedName>
</protein>
<reference evidence="10 11" key="1">
    <citation type="journal article" date="2017" name="Nat. Commun.">
        <title>Genome assembly with in vitro proximity ligation data and whole-genome triplication in lettuce.</title>
        <authorList>
            <person name="Reyes-Chin-Wo S."/>
            <person name="Wang Z."/>
            <person name="Yang X."/>
            <person name="Kozik A."/>
            <person name="Arikit S."/>
            <person name="Song C."/>
            <person name="Xia L."/>
            <person name="Froenicke L."/>
            <person name="Lavelle D.O."/>
            <person name="Truco M.J."/>
            <person name="Xia R."/>
            <person name="Zhu S."/>
            <person name="Xu C."/>
            <person name="Xu H."/>
            <person name="Xu X."/>
            <person name="Cox K."/>
            <person name="Korf I."/>
            <person name="Meyers B.C."/>
            <person name="Michelmore R.W."/>
        </authorList>
    </citation>
    <scope>NUCLEOTIDE SEQUENCE [LARGE SCALE GENOMIC DNA]</scope>
    <source>
        <strain evidence="11">cv. Salinas</strain>
        <tissue evidence="10">Seedlings</tissue>
    </source>
</reference>
<keyword evidence="3" id="KW-0805">Transcription regulation</keyword>
<dbReference type="EMBL" id="NBSK02000004">
    <property type="protein sequence ID" value="KAJ0208953.1"/>
    <property type="molecule type" value="Genomic_DNA"/>
</dbReference>
<evidence type="ECO:0000313" key="10">
    <source>
        <dbReference type="EMBL" id="KAJ0208953.1"/>
    </source>
</evidence>
<dbReference type="AlphaFoldDB" id="A0A9R1VPL4"/>
<evidence type="ECO:0000256" key="3">
    <source>
        <dbReference type="ARBA" id="ARBA00023015"/>
    </source>
</evidence>
<evidence type="ECO:0000259" key="9">
    <source>
        <dbReference type="PROSITE" id="PS51294"/>
    </source>
</evidence>
<evidence type="ECO:0000256" key="4">
    <source>
        <dbReference type="ARBA" id="ARBA00023125"/>
    </source>
</evidence>
<dbReference type="PROSITE" id="PS50090">
    <property type="entry name" value="MYB_LIKE"/>
    <property type="match status" value="2"/>
</dbReference>
<comment type="subcellular location">
    <subcellularLocation>
        <location evidence="1">Nucleus</location>
    </subcellularLocation>
</comment>
<dbReference type="Proteomes" id="UP000235145">
    <property type="component" value="Unassembled WGS sequence"/>
</dbReference>
<dbReference type="Gene3D" id="1.10.10.60">
    <property type="entry name" value="Homeodomain-like"/>
    <property type="match status" value="2"/>
</dbReference>
<comment type="caution">
    <text evidence="10">The sequence shown here is derived from an EMBL/GenBank/DDBJ whole genome shotgun (WGS) entry which is preliminary data.</text>
</comment>
<dbReference type="SUPFAM" id="SSF46689">
    <property type="entry name" value="Homeodomain-like"/>
    <property type="match status" value="1"/>
</dbReference>
<dbReference type="PANTHER" id="PTHR47999:SF24">
    <property type="entry name" value="TRANSCRIPTION FACTOR MYB90"/>
    <property type="match status" value="1"/>
</dbReference>
<dbReference type="InterPro" id="IPR009057">
    <property type="entry name" value="Homeodomain-like_sf"/>
</dbReference>
<dbReference type="CDD" id="cd00167">
    <property type="entry name" value="SANT"/>
    <property type="match status" value="2"/>
</dbReference>
<dbReference type="GO" id="GO:0005634">
    <property type="term" value="C:nucleus"/>
    <property type="evidence" value="ECO:0000318"/>
    <property type="project" value="GO_Central"/>
</dbReference>
<dbReference type="PROSITE" id="PS51294">
    <property type="entry name" value="HTH_MYB"/>
    <property type="match status" value="2"/>
</dbReference>
<keyword evidence="11" id="KW-1185">Reference proteome</keyword>
<keyword evidence="2" id="KW-0677">Repeat</keyword>
<dbReference type="SMART" id="SM00717">
    <property type="entry name" value="SANT"/>
    <property type="match status" value="2"/>
</dbReference>
<keyword evidence="7" id="KW-0539">Nucleus</keyword>
<dbReference type="GO" id="GO:0000987">
    <property type="term" value="F:cis-regulatory region sequence-specific DNA binding"/>
    <property type="evidence" value="ECO:0000318"/>
    <property type="project" value="GO_Central"/>
</dbReference>
<keyword evidence="6" id="KW-0804">Transcription</keyword>
<keyword evidence="5" id="KW-0010">Activator</keyword>
<organism evidence="10 11">
    <name type="scientific">Lactuca sativa</name>
    <name type="common">Garden lettuce</name>
    <dbReference type="NCBI Taxonomy" id="4236"/>
    <lineage>
        <taxon>Eukaryota</taxon>
        <taxon>Viridiplantae</taxon>
        <taxon>Streptophyta</taxon>
        <taxon>Embryophyta</taxon>
        <taxon>Tracheophyta</taxon>
        <taxon>Spermatophyta</taxon>
        <taxon>Magnoliopsida</taxon>
        <taxon>eudicotyledons</taxon>
        <taxon>Gunneridae</taxon>
        <taxon>Pentapetalae</taxon>
        <taxon>asterids</taxon>
        <taxon>campanulids</taxon>
        <taxon>Asterales</taxon>
        <taxon>Asteraceae</taxon>
        <taxon>Cichorioideae</taxon>
        <taxon>Cichorieae</taxon>
        <taxon>Lactucinae</taxon>
        <taxon>Lactuca</taxon>
    </lineage>
</organism>
<dbReference type="Pfam" id="PF00249">
    <property type="entry name" value="Myb_DNA-binding"/>
    <property type="match status" value="2"/>
</dbReference>
<feature type="domain" description="Myb-like" evidence="8">
    <location>
        <begin position="13"/>
        <end position="65"/>
    </location>
</feature>